<dbReference type="PANTHER" id="PTHR46623:SF6">
    <property type="entry name" value="ALPHA_BETA-HYDROLASES SUPERFAMILY PROTEIN"/>
    <property type="match status" value="1"/>
</dbReference>
<keyword evidence="3" id="KW-0378">Hydrolase</keyword>
<feature type="domain" description="Dienelactone hydrolase" evidence="2">
    <location>
        <begin position="63"/>
        <end position="289"/>
    </location>
</feature>
<dbReference type="RefSeq" id="WP_111456651.1">
    <property type="nucleotide sequence ID" value="NZ_QFYP01000001.1"/>
</dbReference>
<dbReference type="GO" id="GO:0016787">
    <property type="term" value="F:hydrolase activity"/>
    <property type="evidence" value="ECO:0007669"/>
    <property type="project" value="UniProtKB-KW"/>
</dbReference>
<evidence type="ECO:0000259" key="2">
    <source>
        <dbReference type="Pfam" id="PF01738"/>
    </source>
</evidence>
<organism evidence="3 4">
    <name type="scientific">Phenylobacterium hankyongense</name>
    <dbReference type="NCBI Taxonomy" id="1813876"/>
    <lineage>
        <taxon>Bacteria</taxon>
        <taxon>Pseudomonadati</taxon>
        <taxon>Pseudomonadota</taxon>
        <taxon>Alphaproteobacteria</taxon>
        <taxon>Caulobacterales</taxon>
        <taxon>Caulobacteraceae</taxon>
        <taxon>Phenylobacterium</taxon>
    </lineage>
</organism>
<evidence type="ECO:0000313" key="4">
    <source>
        <dbReference type="Proteomes" id="UP000249842"/>
    </source>
</evidence>
<dbReference type="AlphaFoldDB" id="A0A328B2X0"/>
<dbReference type="InterPro" id="IPR051049">
    <property type="entry name" value="Dienelactone_hydrolase-like"/>
</dbReference>
<evidence type="ECO:0000313" key="3">
    <source>
        <dbReference type="EMBL" id="RAK59358.1"/>
    </source>
</evidence>
<reference evidence="4" key="1">
    <citation type="submission" date="2018-05" db="EMBL/GenBank/DDBJ databases">
        <authorList>
            <person name="Li X."/>
        </authorList>
    </citation>
    <scope>NUCLEOTIDE SEQUENCE [LARGE SCALE GENOMIC DNA]</scope>
    <source>
        <strain evidence="4">HKS-05</strain>
    </source>
</reference>
<dbReference type="EMBL" id="QFYP01000001">
    <property type="protein sequence ID" value="RAK59358.1"/>
    <property type="molecule type" value="Genomic_DNA"/>
</dbReference>
<accession>A0A328B2X0</accession>
<protein>
    <submittedName>
        <fullName evidence="3">Dienelactone hydrolase family protein</fullName>
    </submittedName>
</protein>
<dbReference type="InterPro" id="IPR002925">
    <property type="entry name" value="Dienelactn_hydro"/>
</dbReference>
<dbReference type="Proteomes" id="UP000249842">
    <property type="component" value="Unassembled WGS sequence"/>
</dbReference>
<dbReference type="Gene3D" id="3.40.50.1820">
    <property type="entry name" value="alpha/beta hydrolase"/>
    <property type="match status" value="1"/>
</dbReference>
<dbReference type="OrthoDB" id="9771666at2"/>
<feature type="region of interest" description="Disordered" evidence="1">
    <location>
        <begin position="294"/>
        <end position="314"/>
    </location>
</feature>
<proteinExistence type="predicted"/>
<keyword evidence="4" id="KW-1185">Reference proteome</keyword>
<comment type="caution">
    <text evidence="3">The sequence shown here is derived from an EMBL/GenBank/DDBJ whole genome shotgun (WGS) entry which is preliminary data.</text>
</comment>
<evidence type="ECO:0000256" key="1">
    <source>
        <dbReference type="SAM" id="MobiDB-lite"/>
    </source>
</evidence>
<dbReference type="Pfam" id="PF01738">
    <property type="entry name" value="DLH"/>
    <property type="match status" value="1"/>
</dbReference>
<gene>
    <name evidence="3" type="ORF">DJ021_05830</name>
</gene>
<dbReference type="InterPro" id="IPR029058">
    <property type="entry name" value="AB_hydrolase_fold"/>
</dbReference>
<dbReference type="SUPFAM" id="SSF53474">
    <property type="entry name" value="alpha/beta-Hydrolases"/>
    <property type="match status" value="1"/>
</dbReference>
<sequence length="314" mass="33315">MVTLTRSDGNWAGDLNLSRRSIALALAGGYAVAAFSADAEPIHTDEQGLVTATVELQATDRKIPAYVARPAAAGRHPAILVYSEVFGVHEWVRDVCRRLAKAGYVAIAPDFFVRHGDPSKLTDFNEIRKIVAQATDKEVAGDTTAALRFLKAQPYVDPARMAVVGFCWGGAKTWLAAERYPDFKAGVAWYGPLAPAKTPNPLDPGAQAPLQLVKDLHAPVLGLYGGKDQGISQADVEAMRAALKAAGKTGSELIVYPEAQHGFLADYRPSYDAAAGQDGWKKMLAFLAAHGVAPTAPSKAPTKAPTKAKAKAKA</sequence>
<feature type="compositionally biased region" description="Low complexity" evidence="1">
    <location>
        <begin position="294"/>
        <end position="305"/>
    </location>
</feature>
<dbReference type="PANTHER" id="PTHR46623">
    <property type="entry name" value="CARBOXYMETHYLENEBUTENOLIDASE-RELATED"/>
    <property type="match status" value="1"/>
</dbReference>
<name>A0A328B2X0_9CAUL</name>